<accession>A0A5J5S785</accession>
<reference evidence="4" key="1">
    <citation type="journal article" date="2020" name="Nat. Genet.">
        <title>Genomic diversifications of five Gossypium allopolyploid species and their impact on cotton improvement.</title>
        <authorList>
            <person name="Chen Z.J."/>
            <person name="Sreedasyam A."/>
            <person name="Ando A."/>
            <person name="Song Q."/>
            <person name="De Santiago L.M."/>
            <person name="Hulse-Kemp A.M."/>
            <person name="Ding M."/>
            <person name="Ye W."/>
            <person name="Kirkbride R.C."/>
            <person name="Jenkins J."/>
            <person name="Plott C."/>
            <person name="Lovell J."/>
            <person name="Lin Y.M."/>
            <person name="Vaughn R."/>
            <person name="Liu B."/>
            <person name="Simpson S."/>
            <person name="Scheffler B.E."/>
            <person name="Wen L."/>
            <person name="Saski C.A."/>
            <person name="Grover C.E."/>
            <person name="Hu G."/>
            <person name="Conover J.L."/>
            <person name="Carlson J.W."/>
            <person name="Shu S."/>
            <person name="Boston L.B."/>
            <person name="Williams M."/>
            <person name="Peterson D.G."/>
            <person name="McGee K."/>
            <person name="Jones D.C."/>
            <person name="Wendel J.F."/>
            <person name="Stelly D.M."/>
            <person name="Grimwood J."/>
            <person name="Schmutz J."/>
        </authorList>
    </citation>
    <scope>NUCLEOTIDE SEQUENCE [LARGE SCALE GENOMIC DNA]</scope>
    <source>
        <strain evidence="4">cv. 3-79</strain>
    </source>
</reference>
<dbReference type="GO" id="GO:0032440">
    <property type="term" value="F:2-alkenal reductase [NAD(P)H] activity"/>
    <property type="evidence" value="ECO:0007669"/>
    <property type="project" value="TreeGrafter"/>
</dbReference>
<dbReference type="PANTHER" id="PTHR43205:SF79">
    <property type="entry name" value="ENOYL REDUCTASE (ER) DOMAIN-CONTAINING PROTEIN"/>
    <property type="match status" value="1"/>
</dbReference>
<evidence type="ECO:0000313" key="3">
    <source>
        <dbReference type="EMBL" id="KAB2039405.1"/>
    </source>
</evidence>
<dbReference type="OrthoDB" id="809632at2759"/>
<protein>
    <recommendedName>
        <fullName evidence="2">Oxidoreductase N-terminal domain-containing protein</fullName>
    </recommendedName>
</protein>
<dbReference type="EMBL" id="CM018216">
    <property type="protein sequence ID" value="KAB2039405.1"/>
    <property type="molecule type" value="Genomic_DNA"/>
</dbReference>
<dbReference type="Proteomes" id="UP000327439">
    <property type="component" value="Chromosome D02"/>
</dbReference>
<dbReference type="InterPro" id="IPR041694">
    <property type="entry name" value="ADH_N_2"/>
</dbReference>
<proteinExistence type="predicted"/>
<dbReference type="PANTHER" id="PTHR43205">
    <property type="entry name" value="PROSTAGLANDIN REDUCTASE"/>
    <property type="match status" value="1"/>
</dbReference>
<evidence type="ECO:0000313" key="4">
    <source>
        <dbReference type="Proteomes" id="UP000327439"/>
    </source>
</evidence>
<evidence type="ECO:0000259" key="2">
    <source>
        <dbReference type="Pfam" id="PF16884"/>
    </source>
</evidence>
<dbReference type="AlphaFoldDB" id="A0A5J5S785"/>
<name>A0A5J5S785_GOSBA</name>
<evidence type="ECO:0000256" key="1">
    <source>
        <dbReference type="ARBA" id="ARBA00023002"/>
    </source>
</evidence>
<dbReference type="InterPro" id="IPR045010">
    <property type="entry name" value="MDR_fam"/>
</dbReference>
<keyword evidence="4" id="KW-1185">Reference proteome</keyword>
<dbReference type="Gene3D" id="3.90.180.10">
    <property type="entry name" value="Medium-chain alcohol dehydrogenases, catalytic domain"/>
    <property type="match status" value="1"/>
</dbReference>
<gene>
    <name evidence="3" type="ORF">ES319_D02G007000v1</name>
</gene>
<organism evidence="3 4">
    <name type="scientific">Gossypium barbadense</name>
    <name type="common">Sea Island cotton</name>
    <name type="synonym">Hibiscus barbadensis</name>
    <dbReference type="NCBI Taxonomy" id="3634"/>
    <lineage>
        <taxon>Eukaryota</taxon>
        <taxon>Viridiplantae</taxon>
        <taxon>Streptophyta</taxon>
        <taxon>Embryophyta</taxon>
        <taxon>Tracheophyta</taxon>
        <taxon>Spermatophyta</taxon>
        <taxon>Magnoliopsida</taxon>
        <taxon>eudicotyledons</taxon>
        <taxon>Gunneridae</taxon>
        <taxon>Pentapetalae</taxon>
        <taxon>rosids</taxon>
        <taxon>malvids</taxon>
        <taxon>Malvales</taxon>
        <taxon>Malvaceae</taxon>
        <taxon>Malvoideae</taxon>
        <taxon>Gossypium</taxon>
    </lineage>
</organism>
<dbReference type="SUPFAM" id="SSF50129">
    <property type="entry name" value="GroES-like"/>
    <property type="match status" value="1"/>
</dbReference>
<dbReference type="Pfam" id="PF16884">
    <property type="entry name" value="ADH_N_2"/>
    <property type="match status" value="1"/>
</dbReference>
<sequence>MIVEEKLSLFQNVIFTIENKKKKHQAKQQWRMVVRNAVVSNKKVIFKDYASGFPKESDMVVTVDENVKLKVAGDSKDILVNNLYLSCDPYMRLWTTNRSSEIFGPYTL</sequence>
<feature type="domain" description="Oxidoreductase N-terminal" evidence="2">
    <location>
        <begin position="42"/>
        <end position="102"/>
    </location>
</feature>
<keyword evidence="1" id="KW-0560">Oxidoreductase</keyword>
<dbReference type="InterPro" id="IPR011032">
    <property type="entry name" value="GroES-like_sf"/>
</dbReference>